<proteinExistence type="predicted"/>
<name>A0AAE0BQT5_9CHLO</name>
<evidence type="ECO:0000313" key="3">
    <source>
        <dbReference type="Proteomes" id="UP001190700"/>
    </source>
</evidence>
<dbReference type="Proteomes" id="UP001190700">
    <property type="component" value="Unassembled WGS sequence"/>
</dbReference>
<feature type="region of interest" description="Disordered" evidence="1">
    <location>
        <begin position="573"/>
        <end position="639"/>
    </location>
</feature>
<dbReference type="AlphaFoldDB" id="A0AAE0BQT5"/>
<feature type="compositionally biased region" description="Basic and acidic residues" evidence="1">
    <location>
        <begin position="71"/>
        <end position="102"/>
    </location>
</feature>
<evidence type="ECO:0000256" key="1">
    <source>
        <dbReference type="SAM" id="MobiDB-lite"/>
    </source>
</evidence>
<feature type="region of interest" description="Disordered" evidence="1">
    <location>
        <begin position="64"/>
        <end position="104"/>
    </location>
</feature>
<accession>A0AAE0BQT5</accession>
<organism evidence="2 3">
    <name type="scientific">Cymbomonas tetramitiformis</name>
    <dbReference type="NCBI Taxonomy" id="36881"/>
    <lineage>
        <taxon>Eukaryota</taxon>
        <taxon>Viridiplantae</taxon>
        <taxon>Chlorophyta</taxon>
        <taxon>Pyramimonadophyceae</taxon>
        <taxon>Pyramimonadales</taxon>
        <taxon>Pyramimonadaceae</taxon>
        <taxon>Cymbomonas</taxon>
    </lineage>
</organism>
<evidence type="ECO:0000313" key="2">
    <source>
        <dbReference type="EMBL" id="KAK3241063.1"/>
    </source>
</evidence>
<comment type="caution">
    <text evidence="2">The sequence shown here is derived from an EMBL/GenBank/DDBJ whole genome shotgun (WGS) entry which is preliminary data.</text>
</comment>
<sequence length="639" mass="71396">MGKWRVISPVKTLYLVEGDDEFVRLYSDASERWNEWKHENESEDGYNNYIEDIDERIERIEESRKQKREKNKFERVGKTGKLEKAETAEKPEMAEMAEKPEEAALTDASESLANTLMKRMNVAEVSETSKDNFSIALLTEVKAFVGGNIGSGSIVPTVLNAIKSSVEELFKNTEQVKKADAETKTASKADSADSDLYTETYYSDVRTVLLSHFPEDIEERNTMLEKIENISPIPHGNSASSWDTRMRLMRGAIIAVKAYKDATTRKERDTRKNKPEIADLIQELRELLTTDLVDETVLQQLQDALSSEKNGDDTLQQKYKGAICAIKTMMKQIDKGQLVAYLKASGMNTNPLQIQLDDLTARLRTMFENAGYTAETFTDFVTKLAQIFMSDFSFNDMPTAIVLQIRTFGILVAFTVAKELQQKPQVLQNERSTEIMELILELHTQMKKFRDAKNKDEYDKVTKLFEDIVRAIIVYDVFAGDGVYGARYNTWVDYRQRWVDVTKDDDSITDDSKLTALIEDINKATSTSLPQRLFAPETPGQPSDRLEKMIAAINAELAQPATAKEFSTTAGPSVIVAPATPTPDAALGHDDTRSQSGSEGSGGRTPDAELGPDATRSGDESGSEVLSESDDDNSIGDNS</sequence>
<reference evidence="2 3" key="1">
    <citation type="journal article" date="2015" name="Genome Biol. Evol.">
        <title>Comparative Genomics of a Bacterivorous Green Alga Reveals Evolutionary Causalities and Consequences of Phago-Mixotrophic Mode of Nutrition.</title>
        <authorList>
            <person name="Burns J.A."/>
            <person name="Paasch A."/>
            <person name="Narechania A."/>
            <person name="Kim E."/>
        </authorList>
    </citation>
    <scope>NUCLEOTIDE SEQUENCE [LARGE SCALE GENOMIC DNA]</scope>
    <source>
        <strain evidence="2 3">PLY_AMNH</strain>
    </source>
</reference>
<keyword evidence="3" id="KW-1185">Reference proteome</keyword>
<protein>
    <submittedName>
        <fullName evidence="2">Uncharacterized protein</fullName>
    </submittedName>
</protein>
<gene>
    <name evidence="2" type="ORF">CYMTET_49154</name>
</gene>
<feature type="compositionally biased region" description="Acidic residues" evidence="1">
    <location>
        <begin position="627"/>
        <end position="639"/>
    </location>
</feature>
<dbReference type="EMBL" id="LGRX02033487">
    <property type="protein sequence ID" value="KAK3241063.1"/>
    <property type="molecule type" value="Genomic_DNA"/>
</dbReference>